<evidence type="ECO:0000256" key="3">
    <source>
        <dbReference type="ARBA" id="ARBA00022491"/>
    </source>
</evidence>
<evidence type="ECO:0000256" key="8">
    <source>
        <dbReference type="ARBA" id="ARBA00030117"/>
    </source>
</evidence>
<evidence type="ECO:0000256" key="2">
    <source>
        <dbReference type="ARBA" id="ARBA00017823"/>
    </source>
</evidence>
<evidence type="ECO:0000256" key="6">
    <source>
        <dbReference type="ARBA" id="ARBA00023163"/>
    </source>
</evidence>
<keyword evidence="5" id="KW-0805">Transcription regulation</keyword>
<protein>
    <recommendedName>
        <fullName evidence="2">Negative regulator of flagellin synthesis</fullName>
    </recommendedName>
    <alternativeName>
        <fullName evidence="8">Anti-sigma-28 factor</fullName>
    </alternativeName>
</protein>
<comment type="function">
    <text evidence="7">Responsible for the coupling of flagellin expression to flagellar assembly by preventing expression of the flagellin genes when a component of the middle class of proteins is defective. It negatively regulates flagellar genes by inhibiting the activity of FliA by directly binding to FliA.</text>
</comment>
<evidence type="ECO:0000259" key="10">
    <source>
        <dbReference type="Pfam" id="PF04316"/>
    </source>
</evidence>
<dbReference type="RefSeq" id="WP_128785656.1">
    <property type="nucleotide sequence ID" value="NZ_JAKJSG010000022.1"/>
</dbReference>
<evidence type="ECO:0000256" key="5">
    <source>
        <dbReference type="ARBA" id="ARBA00023015"/>
    </source>
</evidence>
<dbReference type="EMBL" id="RJLM01000011">
    <property type="protein sequence ID" value="RWX53768.1"/>
    <property type="molecule type" value="Genomic_DNA"/>
</dbReference>
<keyword evidence="12" id="KW-1185">Reference proteome</keyword>
<keyword evidence="6" id="KW-0804">Transcription</keyword>
<keyword evidence="11" id="KW-0969">Cilium</keyword>
<gene>
    <name evidence="11" type="primary">flgM</name>
    <name evidence="11" type="ORF">EDI28_20150</name>
</gene>
<keyword evidence="3" id="KW-0678">Repressor</keyword>
<dbReference type="Pfam" id="PF04316">
    <property type="entry name" value="FlgM"/>
    <property type="match status" value="1"/>
</dbReference>
<accession>A0A3S4TJ95</accession>
<name>A0A3S4TJ95_9GAMM</name>
<sequence>MIGKISHSQPVALPTEAANKPAGAKAAPVAQVELSHDMQSLQSAKQAMAKTSDVDMDKVAEMKAMLKSGNISVNLDSLAGSMVDFYQGQS</sequence>
<proteinExistence type="inferred from homology"/>
<evidence type="ECO:0000313" key="11">
    <source>
        <dbReference type="EMBL" id="RWX53768.1"/>
    </source>
</evidence>
<evidence type="ECO:0000313" key="12">
    <source>
        <dbReference type="Proteomes" id="UP000287563"/>
    </source>
</evidence>
<dbReference type="GO" id="GO:0044781">
    <property type="term" value="P:bacterial-type flagellum organization"/>
    <property type="evidence" value="ECO:0007669"/>
    <property type="project" value="UniProtKB-KW"/>
</dbReference>
<reference evidence="11 12" key="1">
    <citation type="submission" date="2018-11" db="EMBL/GenBank/DDBJ databases">
        <title>Photobacterium sp. BEI247 sp. nov., a marine bacterium isolated from Yongle Blue Hole in the South China Sea.</title>
        <authorList>
            <person name="Wang X."/>
        </authorList>
    </citation>
    <scope>NUCLEOTIDE SEQUENCE [LARGE SCALE GENOMIC DNA]</scope>
    <source>
        <strain evidence="12">BEI247</strain>
    </source>
</reference>
<dbReference type="InterPro" id="IPR035890">
    <property type="entry name" value="Anti-sigma-28_factor_FlgM_sf"/>
</dbReference>
<comment type="caution">
    <text evidence="11">The sequence shown here is derived from an EMBL/GenBank/DDBJ whole genome shotgun (WGS) entry which is preliminary data.</text>
</comment>
<dbReference type="SUPFAM" id="SSF101498">
    <property type="entry name" value="Anti-sigma factor FlgM"/>
    <property type="match status" value="1"/>
</dbReference>
<dbReference type="NCBIfam" id="TIGR03824">
    <property type="entry name" value="FlgM_jcvi"/>
    <property type="match status" value="1"/>
</dbReference>
<dbReference type="Proteomes" id="UP000287563">
    <property type="component" value="Unassembled WGS sequence"/>
</dbReference>
<dbReference type="OrthoDB" id="6604101at2"/>
<comment type="similarity">
    <text evidence="1">Belongs to the FlgM family.</text>
</comment>
<keyword evidence="11" id="KW-0966">Cell projection</keyword>
<keyword evidence="4" id="KW-1005">Bacterial flagellum biogenesis</keyword>
<evidence type="ECO:0000256" key="9">
    <source>
        <dbReference type="SAM" id="MobiDB-lite"/>
    </source>
</evidence>
<dbReference type="AlphaFoldDB" id="A0A3S4TJ95"/>
<dbReference type="InterPro" id="IPR031316">
    <property type="entry name" value="FlgM_C"/>
</dbReference>
<keyword evidence="11" id="KW-0282">Flagellum</keyword>
<evidence type="ECO:0000256" key="4">
    <source>
        <dbReference type="ARBA" id="ARBA00022795"/>
    </source>
</evidence>
<evidence type="ECO:0000256" key="1">
    <source>
        <dbReference type="ARBA" id="ARBA00005322"/>
    </source>
</evidence>
<organism evidence="11 12">
    <name type="scientific">Photobacterium chitinilyticum</name>
    <dbReference type="NCBI Taxonomy" id="2485123"/>
    <lineage>
        <taxon>Bacteria</taxon>
        <taxon>Pseudomonadati</taxon>
        <taxon>Pseudomonadota</taxon>
        <taxon>Gammaproteobacteria</taxon>
        <taxon>Vibrionales</taxon>
        <taxon>Vibrionaceae</taxon>
        <taxon>Photobacterium</taxon>
    </lineage>
</organism>
<evidence type="ECO:0000256" key="7">
    <source>
        <dbReference type="ARBA" id="ARBA00024739"/>
    </source>
</evidence>
<feature type="region of interest" description="Disordered" evidence="9">
    <location>
        <begin position="1"/>
        <end position="24"/>
    </location>
</feature>
<feature type="domain" description="Anti-sigma-28 factor FlgM C-terminal" evidence="10">
    <location>
        <begin position="31"/>
        <end position="84"/>
    </location>
</feature>
<dbReference type="InterPro" id="IPR007412">
    <property type="entry name" value="FlgM"/>
</dbReference>
<dbReference type="GO" id="GO:0045892">
    <property type="term" value="P:negative regulation of DNA-templated transcription"/>
    <property type="evidence" value="ECO:0007669"/>
    <property type="project" value="InterPro"/>
</dbReference>